<reference evidence="2 3" key="1">
    <citation type="journal article" date="2017" name="Int. J. Syst. Evol. Microbiol.">
        <title>Marinicauda algicola sp. nov., isolated from a marine red alga Rhodosorus marinus.</title>
        <authorList>
            <person name="Jeong S.E."/>
            <person name="Jeon S.H."/>
            <person name="Chun B.H."/>
            <person name="Kim D.W."/>
            <person name="Jeon C.O."/>
        </authorList>
    </citation>
    <scope>NUCLEOTIDE SEQUENCE [LARGE SCALE GENOMIC DNA]</scope>
    <source>
        <strain evidence="2 3">JCM 31718</strain>
    </source>
</reference>
<keyword evidence="1" id="KW-0812">Transmembrane</keyword>
<evidence type="ECO:0000313" key="3">
    <source>
        <dbReference type="Proteomes" id="UP000308054"/>
    </source>
</evidence>
<comment type="caution">
    <text evidence="2">The sequence shown here is derived from an EMBL/GenBank/DDBJ whole genome shotgun (WGS) entry which is preliminary data.</text>
</comment>
<keyword evidence="3" id="KW-1185">Reference proteome</keyword>
<name>A0A4S2H0Z1_9PROT</name>
<feature type="transmembrane region" description="Helical" evidence="1">
    <location>
        <begin position="12"/>
        <end position="30"/>
    </location>
</feature>
<dbReference type="AlphaFoldDB" id="A0A4S2H0Z1"/>
<accession>A0A4S2H0Z1</accession>
<dbReference type="EMBL" id="SRXW01000002">
    <property type="protein sequence ID" value="TGY89166.1"/>
    <property type="molecule type" value="Genomic_DNA"/>
</dbReference>
<keyword evidence="1" id="KW-1133">Transmembrane helix</keyword>
<proteinExistence type="predicted"/>
<dbReference type="OrthoDB" id="9953458at2"/>
<protein>
    <submittedName>
        <fullName evidence="2">Uncharacterized protein</fullName>
    </submittedName>
</protein>
<dbReference type="Proteomes" id="UP000308054">
    <property type="component" value="Unassembled WGS sequence"/>
</dbReference>
<evidence type="ECO:0000313" key="2">
    <source>
        <dbReference type="EMBL" id="TGY89166.1"/>
    </source>
</evidence>
<feature type="transmembrane region" description="Helical" evidence="1">
    <location>
        <begin position="36"/>
        <end position="56"/>
    </location>
</feature>
<evidence type="ECO:0000256" key="1">
    <source>
        <dbReference type="SAM" id="Phobius"/>
    </source>
</evidence>
<gene>
    <name evidence="2" type="ORF">E5163_08570</name>
</gene>
<sequence>MKHNKSTLPPPRVIVMLVGIAVLLGALFAILMNSWIGGAAVGVAFALAFAGVLFMARRGEKKVLKKRR</sequence>
<keyword evidence="1" id="KW-0472">Membrane</keyword>
<organism evidence="2 3">
    <name type="scientific">Marinicauda algicola</name>
    <dbReference type="NCBI Taxonomy" id="2029849"/>
    <lineage>
        <taxon>Bacteria</taxon>
        <taxon>Pseudomonadati</taxon>
        <taxon>Pseudomonadota</taxon>
        <taxon>Alphaproteobacteria</taxon>
        <taxon>Maricaulales</taxon>
        <taxon>Maricaulaceae</taxon>
        <taxon>Marinicauda</taxon>
    </lineage>
</organism>
<dbReference type="RefSeq" id="WP_135995705.1">
    <property type="nucleotide sequence ID" value="NZ_CP071057.1"/>
</dbReference>